<evidence type="ECO:0000313" key="2">
    <source>
        <dbReference type="Proteomes" id="UP000789375"/>
    </source>
</evidence>
<accession>A0A9N9EAR0</accession>
<dbReference type="Proteomes" id="UP000789375">
    <property type="component" value="Unassembled WGS sequence"/>
</dbReference>
<keyword evidence="2" id="KW-1185">Reference proteome</keyword>
<gene>
    <name evidence="1" type="ORF">FMOSSE_LOCUS12412</name>
</gene>
<comment type="caution">
    <text evidence="1">The sequence shown here is derived from an EMBL/GenBank/DDBJ whole genome shotgun (WGS) entry which is preliminary data.</text>
</comment>
<dbReference type="EMBL" id="CAJVPP010005876">
    <property type="protein sequence ID" value="CAG8671050.1"/>
    <property type="molecule type" value="Genomic_DNA"/>
</dbReference>
<sequence length="57" mass="6635">MSGYYHTLNELVKALIQAEKKTITAFSEYCRQVSIINQNLMQSIWHSGPPAMHWLVR</sequence>
<evidence type="ECO:0000313" key="1">
    <source>
        <dbReference type="EMBL" id="CAG8671050.1"/>
    </source>
</evidence>
<name>A0A9N9EAR0_FUNMO</name>
<organism evidence="1 2">
    <name type="scientific">Funneliformis mosseae</name>
    <name type="common">Endomycorrhizal fungus</name>
    <name type="synonym">Glomus mosseae</name>
    <dbReference type="NCBI Taxonomy" id="27381"/>
    <lineage>
        <taxon>Eukaryota</taxon>
        <taxon>Fungi</taxon>
        <taxon>Fungi incertae sedis</taxon>
        <taxon>Mucoromycota</taxon>
        <taxon>Glomeromycotina</taxon>
        <taxon>Glomeromycetes</taxon>
        <taxon>Glomerales</taxon>
        <taxon>Glomeraceae</taxon>
        <taxon>Funneliformis</taxon>
    </lineage>
</organism>
<reference evidence="1" key="1">
    <citation type="submission" date="2021-06" db="EMBL/GenBank/DDBJ databases">
        <authorList>
            <person name="Kallberg Y."/>
            <person name="Tangrot J."/>
            <person name="Rosling A."/>
        </authorList>
    </citation>
    <scope>NUCLEOTIDE SEQUENCE</scope>
    <source>
        <strain evidence="1">87-6 pot B 2015</strain>
    </source>
</reference>
<proteinExistence type="predicted"/>
<feature type="non-terminal residue" evidence="1">
    <location>
        <position position="57"/>
    </location>
</feature>
<dbReference type="AlphaFoldDB" id="A0A9N9EAR0"/>
<protein>
    <submittedName>
        <fullName evidence="1">3572_t:CDS:1</fullName>
    </submittedName>
</protein>